<evidence type="ECO:0000256" key="2">
    <source>
        <dbReference type="SAM" id="Phobius"/>
    </source>
</evidence>
<dbReference type="Pfam" id="PF14067">
    <property type="entry name" value="LssY_C"/>
    <property type="match status" value="1"/>
</dbReference>
<evidence type="ECO:0000313" key="5">
    <source>
        <dbReference type="Proteomes" id="UP001165584"/>
    </source>
</evidence>
<evidence type="ECO:0000256" key="1">
    <source>
        <dbReference type="SAM" id="MobiDB-lite"/>
    </source>
</evidence>
<feature type="transmembrane region" description="Helical" evidence="2">
    <location>
        <begin position="456"/>
        <end position="477"/>
    </location>
</feature>
<feature type="transmembrane region" description="Helical" evidence="2">
    <location>
        <begin position="86"/>
        <end position="103"/>
    </location>
</feature>
<comment type="caution">
    <text evidence="4">The sequence shown here is derived from an EMBL/GenBank/DDBJ whole genome shotgun (WGS) entry which is preliminary data.</text>
</comment>
<accession>A0ABT2GMP4</accession>
<reference evidence="4" key="1">
    <citation type="submission" date="2022-08" db="EMBL/GenBank/DDBJ databases">
        <authorList>
            <person name="Deng Y."/>
            <person name="Han X.-F."/>
            <person name="Zhang Y.-Q."/>
        </authorList>
    </citation>
    <scope>NUCLEOTIDE SEQUENCE</scope>
    <source>
        <strain evidence="4">CPCC 205763</strain>
    </source>
</reference>
<feature type="transmembrane region" description="Helical" evidence="2">
    <location>
        <begin position="53"/>
        <end position="74"/>
    </location>
</feature>
<feature type="domain" description="LssY-like C-terminal" evidence="3">
    <location>
        <begin position="114"/>
        <end position="303"/>
    </location>
</feature>
<keyword evidence="2" id="KW-1133">Transmembrane helix</keyword>
<feature type="region of interest" description="Disordered" evidence="1">
    <location>
        <begin position="491"/>
        <end position="510"/>
    </location>
</feature>
<feature type="transmembrane region" description="Helical" evidence="2">
    <location>
        <begin position="349"/>
        <end position="376"/>
    </location>
</feature>
<evidence type="ECO:0000259" key="3">
    <source>
        <dbReference type="Pfam" id="PF14067"/>
    </source>
</evidence>
<name>A0ABT2GMP4_9MICO</name>
<gene>
    <name evidence="4" type="ORF">N1027_05015</name>
</gene>
<feature type="transmembrane region" description="Helical" evidence="2">
    <location>
        <begin position="396"/>
        <end position="422"/>
    </location>
</feature>
<dbReference type="EMBL" id="JANLCM010000001">
    <property type="protein sequence ID" value="MCS5717494.1"/>
    <property type="molecule type" value="Genomic_DNA"/>
</dbReference>
<feature type="compositionally biased region" description="Basic and acidic residues" evidence="1">
    <location>
        <begin position="491"/>
        <end position="503"/>
    </location>
</feature>
<organism evidence="4 5">
    <name type="scientific">Herbiconiux aconitum</name>
    <dbReference type="NCBI Taxonomy" id="2970913"/>
    <lineage>
        <taxon>Bacteria</taxon>
        <taxon>Bacillati</taxon>
        <taxon>Actinomycetota</taxon>
        <taxon>Actinomycetes</taxon>
        <taxon>Micrococcales</taxon>
        <taxon>Microbacteriaceae</taxon>
        <taxon>Herbiconiux</taxon>
    </lineage>
</organism>
<keyword evidence="2" id="KW-0812">Transmembrane</keyword>
<dbReference type="Proteomes" id="UP001165584">
    <property type="component" value="Unassembled WGS sequence"/>
</dbReference>
<proteinExistence type="predicted"/>
<evidence type="ECO:0000313" key="4">
    <source>
        <dbReference type="EMBL" id="MCS5717494.1"/>
    </source>
</evidence>
<keyword evidence="5" id="KW-1185">Reference proteome</keyword>
<protein>
    <submittedName>
        <fullName evidence="4">LssY C-terminal domain-containing protein</fullName>
    </submittedName>
</protein>
<keyword evidence="2" id="KW-0472">Membrane</keyword>
<sequence length="510" mass="56001">MAEHATGGPAESPEILPSAAEFNARETSELSIDELEEASLVEHIRRRTFRGSVGLVVDSAFFLFGTASAAWLAFLVATESFARGWQQLWFLLVFWLVVAYLLLPRVHSILTLFYVPDYFIGRAKTREGLLGDPINIALRGSEDQIHEAMMRAGWHRADDMGLTSALRTVRGTLLRRSYPGAPVSRLYLFGNVQNFTYQQEVSGNPSKRHHVRFWRCPRGWLLPGGHQADWLAAGTYDRSIGISFFTLQVTHRIDKETDKERDHIVSTLVEGNDRAKVKLIRNFSTGYHHVNGGGDAIVTDGDLPVVDLRRVSTWDAGDDRAAHVEQTVAPTPSAVFTESPIAGLGRPAAIYLGVLLMVFRVLSALGAAAVVAFSVGDGELDFRTITGALTPADARFLGSLVVALFVTVALLISALYSVLAFLIYHGHNWARFTGMSISAAAVVVTALDFANGGPEITLQTNLVGLSFDVLVLLALSGTEARRFSHRRAVERREARRERREARRAAPALPA</sequence>
<dbReference type="InterPro" id="IPR025902">
    <property type="entry name" value="LssY-like-C_dom"/>
</dbReference>
<feature type="transmembrane region" description="Helical" evidence="2">
    <location>
        <begin position="429"/>
        <end position="450"/>
    </location>
</feature>
<dbReference type="RefSeq" id="WP_259505823.1">
    <property type="nucleotide sequence ID" value="NZ_JANLCM010000001.1"/>
</dbReference>